<feature type="transmembrane region" description="Helical" evidence="1">
    <location>
        <begin position="81"/>
        <end position="97"/>
    </location>
</feature>
<keyword evidence="1" id="KW-1133">Transmembrane helix</keyword>
<comment type="caution">
    <text evidence="2">The sequence shown here is derived from an EMBL/GenBank/DDBJ whole genome shotgun (WGS) entry which is preliminary data.</text>
</comment>
<dbReference type="Proteomes" id="UP000324222">
    <property type="component" value="Unassembled WGS sequence"/>
</dbReference>
<keyword evidence="1" id="KW-0812">Transmembrane</keyword>
<proteinExistence type="predicted"/>
<accession>A0A5B7JWY9</accession>
<gene>
    <name evidence="2" type="ORF">E2C01_094365</name>
</gene>
<protein>
    <submittedName>
        <fullName evidence="2">Uncharacterized protein</fullName>
    </submittedName>
</protein>
<dbReference type="EMBL" id="VSRR010116442">
    <property type="protein sequence ID" value="MPC98973.1"/>
    <property type="molecule type" value="Genomic_DNA"/>
</dbReference>
<name>A0A5B7JWY9_PORTR</name>
<reference evidence="2 3" key="1">
    <citation type="submission" date="2019-05" db="EMBL/GenBank/DDBJ databases">
        <title>Another draft genome of Portunus trituberculatus and its Hox gene families provides insights of decapod evolution.</title>
        <authorList>
            <person name="Jeong J.-H."/>
            <person name="Song I."/>
            <person name="Kim S."/>
            <person name="Choi T."/>
            <person name="Kim D."/>
            <person name="Ryu S."/>
            <person name="Kim W."/>
        </authorList>
    </citation>
    <scope>NUCLEOTIDE SEQUENCE [LARGE SCALE GENOMIC DNA]</scope>
    <source>
        <tissue evidence="2">Muscle</tissue>
    </source>
</reference>
<keyword evidence="3" id="KW-1185">Reference proteome</keyword>
<organism evidence="2 3">
    <name type="scientific">Portunus trituberculatus</name>
    <name type="common">Swimming crab</name>
    <name type="synonym">Neptunus trituberculatus</name>
    <dbReference type="NCBI Taxonomy" id="210409"/>
    <lineage>
        <taxon>Eukaryota</taxon>
        <taxon>Metazoa</taxon>
        <taxon>Ecdysozoa</taxon>
        <taxon>Arthropoda</taxon>
        <taxon>Crustacea</taxon>
        <taxon>Multicrustacea</taxon>
        <taxon>Malacostraca</taxon>
        <taxon>Eumalacostraca</taxon>
        <taxon>Eucarida</taxon>
        <taxon>Decapoda</taxon>
        <taxon>Pleocyemata</taxon>
        <taxon>Brachyura</taxon>
        <taxon>Eubrachyura</taxon>
        <taxon>Portunoidea</taxon>
        <taxon>Portunidae</taxon>
        <taxon>Portuninae</taxon>
        <taxon>Portunus</taxon>
    </lineage>
</organism>
<sequence>MVQEAEDGVRRQVFRGISGTIPDCYAAREDIATGRYAAICDRTTMRKAMSWDFRWVANTRVSFIVSSVFFMKWVFVYYLSFYFSIVGCVLHYLSVFLI</sequence>
<evidence type="ECO:0000256" key="1">
    <source>
        <dbReference type="SAM" id="Phobius"/>
    </source>
</evidence>
<evidence type="ECO:0000313" key="3">
    <source>
        <dbReference type="Proteomes" id="UP000324222"/>
    </source>
</evidence>
<dbReference type="AlphaFoldDB" id="A0A5B7JWY9"/>
<evidence type="ECO:0000313" key="2">
    <source>
        <dbReference type="EMBL" id="MPC98973.1"/>
    </source>
</evidence>
<keyword evidence="1" id="KW-0472">Membrane</keyword>